<comment type="caution">
    <text evidence="1">The sequence shown here is derived from an EMBL/GenBank/DDBJ whole genome shotgun (WGS) entry which is preliminary data.</text>
</comment>
<organism evidence="1 2">
    <name type="scientific">Streptomyces silvisoli</name>
    <dbReference type="NCBI Taxonomy" id="3034235"/>
    <lineage>
        <taxon>Bacteria</taxon>
        <taxon>Bacillati</taxon>
        <taxon>Actinomycetota</taxon>
        <taxon>Actinomycetes</taxon>
        <taxon>Kitasatosporales</taxon>
        <taxon>Streptomycetaceae</taxon>
        <taxon>Streptomyces</taxon>
    </lineage>
</organism>
<evidence type="ECO:0000313" key="1">
    <source>
        <dbReference type="EMBL" id="MDF3291608.1"/>
    </source>
</evidence>
<keyword evidence="2" id="KW-1185">Reference proteome</keyword>
<protein>
    <submittedName>
        <fullName evidence="1">Uncharacterized protein</fullName>
    </submittedName>
</protein>
<dbReference type="Proteomes" id="UP001216579">
    <property type="component" value="Unassembled WGS sequence"/>
</dbReference>
<reference evidence="1 2" key="1">
    <citation type="submission" date="2023-03" db="EMBL/GenBank/DDBJ databases">
        <title>Draft genome sequence of Streptomyces sp. RB6PN23 isolated from peat swamp forest in Thailand.</title>
        <authorList>
            <person name="Klaysubun C."/>
            <person name="Duangmal K."/>
        </authorList>
    </citation>
    <scope>NUCLEOTIDE SEQUENCE [LARGE SCALE GENOMIC DNA]</scope>
    <source>
        <strain evidence="1 2">RB6PN23</strain>
    </source>
</reference>
<evidence type="ECO:0000313" key="2">
    <source>
        <dbReference type="Proteomes" id="UP001216579"/>
    </source>
</evidence>
<dbReference type="EMBL" id="JARJBC010000013">
    <property type="protein sequence ID" value="MDF3291608.1"/>
    <property type="molecule type" value="Genomic_DNA"/>
</dbReference>
<sequence length="98" mass="10766">MSSPRSPWPQQHQEGRLVGRVENLREAVEDRGTVVTAFQYRLHLLGGGLGRLLVWAIGVGAVDVFALEQSLGEEAAQDGEYRLVRPRSEAPRPAAVHP</sequence>
<accession>A0ABT5ZRA9</accession>
<name>A0ABT5ZRA9_9ACTN</name>
<proteinExistence type="predicted"/>
<gene>
    <name evidence="1" type="ORF">P3G67_20720</name>
</gene>